<proteinExistence type="predicted"/>
<organism evidence="1 2">
    <name type="scientific">Characodon lateralis</name>
    <dbReference type="NCBI Taxonomy" id="208331"/>
    <lineage>
        <taxon>Eukaryota</taxon>
        <taxon>Metazoa</taxon>
        <taxon>Chordata</taxon>
        <taxon>Craniata</taxon>
        <taxon>Vertebrata</taxon>
        <taxon>Euteleostomi</taxon>
        <taxon>Actinopterygii</taxon>
        <taxon>Neopterygii</taxon>
        <taxon>Teleostei</taxon>
        <taxon>Neoteleostei</taxon>
        <taxon>Acanthomorphata</taxon>
        <taxon>Ovalentaria</taxon>
        <taxon>Atherinomorphae</taxon>
        <taxon>Cyprinodontiformes</taxon>
        <taxon>Goodeidae</taxon>
        <taxon>Characodon</taxon>
    </lineage>
</organism>
<sequence>MGGGALVGSQVSQTGPYSRISFIAKLICGLFPQWPHQTKATFTLQANTAQIQLFHGSQNGANLFTSTDIQIVPLSYVVLNWIHIWWFSNVRSQNDHVSFHPTFTSLSWLQLHIHTDFSTAATVTAAQQVIVNSCALFFLPFIVLL</sequence>
<evidence type="ECO:0000313" key="1">
    <source>
        <dbReference type="EMBL" id="MED6293867.1"/>
    </source>
</evidence>
<evidence type="ECO:0000313" key="2">
    <source>
        <dbReference type="Proteomes" id="UP001352852"/>
    </source>
</evidence>
<accession>A0ABU7F334</accession>
<gene>
    <name evidence="1" type="ORF">CHARACLAT_015067</name>
</gene>
<comment type="caution">
    <text evidence="1">The sequence shown here is derived from an EMBL/GenBank/DDBJ whole genome shotgun (WGS) entry which is preliminary data.</text>
</comment>
<keyword evidence="2" id="KW-1185">Reference proteome</keyword>
<dbReference type="EMBL" id="JAHUTJ010074927">
    <property type="protein sequence ID" value="MED6293867.1"/>
    <property type="molecule type" value="Genomic_DNA"/>
</dbReference>
<protein>
    <submittedName>
        <fullName evidence="1">Uncharacterized protein</fullName>
    </submittedName>
</protein>
<name>A0ABU7F334_9TELE</name>
<dbReference type="Proteomes" id="UP001352852">
    <property type="component" value="Unassembled WGS sequence"/>
</dbReference>
<reference evidence="1 2" key="1">
    <citation type="submission" date="2021-06" db="EMBL/GenBank/DDBJ databases">
        <authorList>
            <person name="Palmer J.M."/>
        </authorList>
    </citation>
    <scope>NUCLEOTIDE SEQUENCE [LARGE SCALE GENOMIC DNA]</scope>
    <source>
        <strain evidence="1 2">CL_MEX2019</strain>
        <tissue evidence="1">Muscle</tissue>
    </source>
</reference>